<dbReference type="Proteomes" id="UP000050297">
    <property type="component" value="Unassembled WGS sequence"/>
</dbReference>
<name>A0A0L8IS25_PSESX</name>
<protein>
    <submittedName>
        <fullName evidence="1">Uncharacterized protein</fullName>
    </submittedName>
</protein>
<proteinExistence type="predicted"/>
<gene>
    <name evidence="1" type="ORF">ALO91_01037</name>
</gene>
<organism evidence="1 2">
    <name type="scientific">Pseudomonas syringae pv. aceris</name>
    <dbReference type="NCBI Taxonomy" id="199198"/>
    <lineage>
        <taxon>Bacteria</taxon>
        <taxon>Pseudomonadati</taxon>
        <taxon>Pseudomonadota</taxon>
        <taxon>Gammaproteobacteria</taxon>
        <taxon>Pseudomonadales</taxon>
        <taxon>Pseudomonadaceae</taxon>
        <taxon>Pseudomonas</taxon>
        <taxon>Pseudomonas syringae</taxon>
    </lineage>
</organism>
<dbReference type="AlphaFoldDB" id="A0A0L8IS25"/>
<reference evidence="1 2" key="1">
    <citation type="submission" date="2015-09" db="EMBL/GenBank/DDBJ databases">
        <title>Genome announcement of multiple Pseudomonas syringae strains.</title>
        <authorList>
            <person name="Thakur S."/>
            <person name="Wang P.W."/>
            <person name="Gong Y."/>
            <person name="Weir B.S."/>
            <person name="Guttman D.S."/>
        </authorList>
    </citation>
    <scope>NUCLEOTIDE SEQUENCE [LARGE SCALE GENOMIC DNA]</scope>
    <source>
        <strain evidence="1 2">ICMP2802</strain>
    </source>
</reference>
<evidence type="ECO:0000313" key="1">
    <source>
        <dbReference type="EMBL" id="KPW20386.1"/>
    </source>
</evidence>
<dbReference type="PATRIC" id="fig|199198.4.peg.5574"/>
<evidence type="ECO:0000313" key="2">
    <source>
        <dbReference type="Proteomes" id="UP000050297"/>
    </source>
</evidence>
<accession>A0A0L8IS25</accession>
<dbReference type="EMBL" id="LJPM01000258">
    <property type="protein sequence ID" value="KPW20386.1"/>
    <property type="molecule type" value="Genomic_DNA"/>
</dbReference>
<sequence>MAKSIWGDFPPVNIAAPPERVKVKKAAAQVTQVLQEVGENSIALNSLAMEKRKMKPLFKGFNPEQISPKDLNKAGMILYKFGMIDNHTAELMSRAGDEFDKKGKLVDPSKEINALEFFASRIIDMKEKALSGDPYANALLPDYIKTIHILQNLQVFAESGDSYEMRKIKDMESKGLIKKTPNAKG</sequence>
<dbReference type="RefSeq" id="WP_004406834.1">
    <property type="nucleotide sequence ID" value="NZ_LGAR01000089.1"/>
</dbReference>
<comment type="caution">
    <text evidence="1">The sequence shown here is derived from an EMBL/GenBank/DDBJ whole genome shotgun (WGS) entry which is preliminary data.</text>
</comment>